<feature type="transmembrane region" description="Helical" evidence="19">
    <location>
        <begin position="176"/>
        <end position="203"/>
    </location>
</feature>
<keyword evidence="7 19" id="KW-1003">Cell membrane</keyword>
<dbReference type="InterPro" id="IPR003805">
    <property type="entry name" value="CobS"/>
</dbReference>
<comment type="similarity">
    <text evidence="4 19">Belongs to the CobS family.</text>
</comment>
<evidence type="ECO:0000256" key="8">
    <source>
        <dbReference type="ARBA" id="ARBA00022573"/>
    </source>
</evidence>
<comment type="subcellular location">
    <subcellularLocation>
        <location evidence="2 19">Cell membrane</location>
        <topology evidence="2 19">Multi-pass membrane protein</topology>
    </subcellularLocation>
</comment>
<dbReference type="PANTHER" id="PTHR34148:SF1">
    <property type="entry name" value="ADENOSYLCOBINAMIDE-GDP RIBAZOLETRANSFERASE"/>
    <property type="match status" value="1"/>
</dbReference>
<dbReference type="PANTHER" id="PTHR34148">
    <property type="entry name" value="ADENOSYLCOBINAMIDE-GDP RIBAZOLETRANSFERASE"/>
    <property type="match status" value="1"/>
</dbReference>
<keyword evidence="11 19" id="KW-0460">Magnesium</keyword>
<feature type="transmembrane region" description="Helical" evidence="19">
    <location>
        <begin position="223"/>
        <end position="242"/>
    </location>
</feature>
<dbReference type="GO" id="GO:0051073">
    <property type="term" value="F:adenosylcobinamide-GDP ribazoletransferase activity"/>
    <property type="evidence" value="ECO:0007669"/>
    <property type="project" value="UniProtKB-UniRule"/>
</dbReference>
<evidence type="ECO:0000256" key="16">
    <source>
        <dbReference type="ARBA" id="ARBA00032853"/>
    </source>
</evidence>
<dbReference type="OrthoDB" id="9794626at2"/>
<evidence type="ECO:0000256" key="5">
    <source>
        <dbReference type="ARBA" id="ARBA00013200"/>
    </source>
</evidence>
<evidence type="ECO:0000256" key="10">
    <source>
        <dbReference type="ARBA" id="ARBA00022692"/>
    </source>
</evidence>
<protein>
    <recommendedName>
        <fullName evidence="6 19">Adenosylcobinamide-GDP ribazoletransferase</fullName>
        <ecNumber evidence="5 19">2.7.8.26</ecNumber>
    </recommendedName>
    <alternativeName>
        <fullName evidence="16 19">Cobalamin synthase</fullName>
    </alternativeName>
    <alternativeName>
        <fullName evidence="15 19">Cobalamin-5'-phosphate synthase</fullName>
    </alternativeName>
</protein>
<keyword evidence="8 19" id="KW-0169">Cobalamin biosynthesis</keyword>
<evidence type="ECO:0000256" key="14">
    <source>
        <dbReference type="ARBA" id="ARBA00025228"/>
    </source>
</evidence>
<evidence type="ECO:0000256" key="9">
    <source>
        <dbReference type="ARBA" id="ARBA00022679"/>
    </source>
</evidence>
<feature type="transmembrane region" description="Helical" evidence="19">
    <location>
        <begin position="134"/>
        <end position="155"/>
    </location>
</feature>
<dbReference type="Pfam" id="PF02654">
    <property type="entry name" value="CobS"/>
    <property type="match status" value="1"/>
</dbReference>
<dbReference type="RefSeq" id="WP_073148147.1">
    <property type="nucleotide sequence ID" value="NZ_FRAG01000011.1"/>
</dbReference>
<evidence type="ECO:0000313" key="21">
    <source>
        <dbReference type="Proteomes" id="UP000184465"/>
    </source>
</evidence>
<feature type="transmembrane region" description="Helical" evidence="19">
    <location>
        <begin position="30"/>
        <end position="51"/>
    </location>
</feature>
<evidence type="ECO:0000256" key="15">
    <source>
        <dbReference type="ARBA" id="ARBA00032605"/>
    </source>
</evidence>
<dbReference type="GO" id="GO:0008818">
    <property type="term" value="F:cobalamin 5'-phosphate synthase activity"/>
    <property type="evidence" value="ECO:0007669"/>
    <property type="project" value="UniProtKB-UniRule"/>
</dbReference>
<reference evidence="21" key="1">
    <citation type="submission" date="2016-11" db="EMBL/GenBank/DDBJ databases">
        <authorList>
            <person name="Varghese N."/>
            <person name="Submissions S."/>
        </authorList>
    </citation>
    <scope>NUCLEOTIDE SEQUENCE [LARGE SCALE GENOMIC DNA]</scope>
    <source>
        <strain evidence="21">DSM 15212 / CIP 107654 / DViRD3</strain>
    </source>
</reference>
<dbReference type="EC" id="2.7.8.26" evidence="5 19"/>
<dbReference type="UniPathway" id="UPA00148">
    <property type="reaction ID" value="UER00238"/>
</dbReference>
<dbReference type="AlphaFoldDB" id="A0A1M6MLU2"/>
<name>A0A1M6MLU2_PARC5</name>
<comment type="function">
    <text evidence="14 19">Joins adenosylcobinamide-GDP and alpha-ribazole to generate adenosylcobalamin (Ado-cobalamin). Also synthesizes adenosylcobalamin 5'-phosphate from adenosylcobinamide-GDP and alpha-ribazole 5'-phosphate.</text>
</comment>
<gene>
    <name evidence="19" type="primary">cobS</name>
    <name evidence="20" type="ORF">SAMN02745912_01309</name>
</gene>
<feature type="transmembrane region" description="Helical" evidence="19">
    <location>
        <begin position="106"/>
        <end position="128"/>
    </location>
</feature>
<evidence type="ECO:0000256" key="7">
    <source>
        <dbReference type="ARBA" id="ARBA00022475"/>
    </source>
</evidence>
<proteinExistence type="inferred from homology"/>
<comment type="catalytic activity">
    <reaction evidence="18 19">
        <text>alpha-ribazole 5'-phosphate + adenosylcob(III)inamide-GDP = adenosylcob(III)alamin 5'-phosphate + GMP + H(+)</text>
        <dbReference type="Rhea" id="RHEA:23560"/>
        <dbReference type="ChEBI" id="CHEBI:15378"/>
        <dbReference type="ChEBI" id="CHEBI:57918"/>
        <dbReference type="ChEBI" id="CHEBI:58115"/>
        <dbReference type="ChEBI" id="CHEBI:60487"/>
        <dbReference type="ChEBI" id="CHEBI:60493"/>
        <dbReference type="EC" id="2.7.8.26"/>
    </reaction>
</comment>
<evidence type="ECO:0000313" key="20">
    <source>
        <dbReference type="EMBL" id="SHJ84437.1"/>
    </source>
</evidence>
<comment type="cofactor">
    <cofactor evidence="1 19">
        <name>Mg(2+)</name>
        <dbReference type="ChEBI" id="CHEBI:18420"/>
    </cofactor>
</comment>
<organism evidence="20 21">
    <name type="scientific">Paramaledivibacter caminithermalis (strain DSM 15212 / CIP 107654 / DViRD3)</name>
    <name type="common">Clostridium caminithermale</name>
    <dbReference type="NCBI Taxonomy" id="1121301"/>
    <lineage>
        <taxon>Bacteria</taxon>
        <taxon>Bacillati</taxon>
        <taxon>Bacillota</taxon>
        <taxon>Clostridia</taxon>
        <taxon>Peptostreptococcales</taxon>
        <taxon>Caminicellaceae</taxon>
        <taxon>Paramaledivibacter</taxon>
    </lineage>
</organism>
<evidence type="ECO:0000256" key="4">
    <source>
        <dbReference type="ARBA" id="ARBA00010561"/>
    </source>
</evidence>
<evidence type="ECO:0000256" key="19">
    <source>
        <dbReference type="HAMAP-Rule" id="MF_00719"/>
    </source>
</evidence>
<evidence type="ECO:0000256" key="6">
    <source>
        <dbReference type="ARBA" id="ARBA00015850"/>
    </source>
</evidence>
<accession>A0A1M6MLU2</accession>
<evidence type="ECO:0000256" key="18">
    <source>
        <dbReference type="ARBA" id="ARBA00049504"/>
    </source>
</evidence>
<keyword evidence="10 19" id="KW-0812">Transmembrane</keyword>
<dbReference type="Proteomes" id="UP000184465">
    <property type="component" value="Unassembled WGS sequence"/>
</dbReference>
<keyword evidence="13 19" id="KW-0472">Membrane</keyword>
<evidence type="ECO:0000256" key="1">
    <source>
        <dbReference type="ARBA" id="ARBA00001946"/>
    </source>
</evidence>
<dbReference type="EMBL" id="FRAG01000011">
    <property type="protein sequence ID" value="SHJ84437.1"/>
    <property type="molecule type" value="Genomic_DNA"/>
</dbReference>
<keyword evidence="9 19" id="KW-0808">Transferase</keyword>
<dbReference type="HAMAP" id="MF_00719">
    <property type="entry name" value="CobS"/>
    <property type="match status" value="1"/>
</dbReference>
<dbReference type="GO" id="GO:0005886">
    <property type="term" value="C:plasma membrane"/>
    <property type="evidence" value="ECO:0007669"/>
    <property type="project" value="UniProtKB-SubCell"/>
</dbReference>
<sequence length="244" mass="27008">MKRFIVLLQFLTRIPINVNLKVDEDDFFKGIIYFPLVGLVIGMFIVAAYYIGVKLSGKLLGAIFAVIIEIFITGGLHLDGLADTFDGIYSNRPKDKILEIMKDSRLGTNGALALFSLLIFKIALISSLKVIDSYGILLLMPIFSRLDMVLAARLAKPARKQGMGNLFIGKANTTQFITALIIAIIPALILPKIIPVIGLLLGFTVWYVKHITNKIDGMTGDTLGALCELSEVVYLLFINILFRW</sequence>
<evidence type="ECO:0000256" key="3">
    <source>
        <dbReference type="ARBA" id="ARBA00004663"/>
    </source>
</evidence>
<evidence type="ECO:0000256" key="13">
    <source>
        <dbReference type="ARBA" id="ARBA00023136"/>
    </source>
</evidence>
<evidence type="ECO:0000256" key="12">
    <source>
        <dbReference type="ARBA" id="ARBA00022989"/>
    </source>
</evidence>
<keyword evidence="21" id="KW-1185">Reference proteome</keyword>
<comment type="pathway">
    <text evidence="3 19">Cofactor biosynthesis; adenosylcobalamin biosynthesis; adenosylcobalamin from cob(II)yrinate a,c-diamide: step 7/7.</text>
</comment>
<keyword evidence="12 19" id="KW-1133">Transmembrane helix</keyword>
<dbReference type="GO" id="GO:0009236">
    <property type="term" value="P:cobalamin biosynthetic process"/>
    <property type="evidence" value="ECO:0007669"/>
    <property type="project" value="UniProtKB-UniRule"/>
</dbReference>
<evidence type="ECO:0000256" key="2">
    <source>
        <dbReference type="ARBA" id="ARBA00004651"/>
    </source>
</evidence>
<comment type="catalytic activity">
    <reaction evidence="17 19">
        <text>alpha-ribazole + adenosylcob(III)inamide-GDP = adenosylcob(III)alamin + GMP + H(+)</text>
        <dbReference type="Rhea" id="RHEA:16049"/>
        <dbReference type="ChEBI" id="CHEBI:10329"/>
        <dbReference type="ChEBI" id="CHEBI:15378"/>
        <dbReference type="ChEBI" id="CHEBI:18408"/>
        <dbReference type="ChEBI" id="CHEBI:58115"/>
        <dbReference type="ChEBI" id="CHEBI:60487"/>
        <dbReference type="EC" id="2.7.8.26"/>
    </reaction>
</comment>
<evidence type="ECO:0000256" key="17">
    <source>
        <dbReference type="ARBA" id="ARBA00048623"/>
    </source>
</evidence>
<evidence type="ECO:0000256" key="11">
    <source>
        <dbReference type="ARBA" id="ARBA00022842"/>
    </source>
</evidence>
<dbReference type="NCBIfam" id="TIGR00317">
    <property type="entry name" value="cobS"/>
    <property type="match status" value="1"/>
</dbReference>
<dbReference type="STRING" id="1121301.SAMN02745912_01309"/>